<accession>A0AAW0F1L7</accession>
<comment type="caution">
    <text evidence="2">The sequence shown here is derived from an EMBL/GenBank/DDBJ whole genome shotgun (WGS) entry which is preliminary data.</text>
</comment>
<reference evidence="2 3" key="1">
    <citation type="journal article" date="2021" name="MBio">
        <title>A New Model Trypanosomatid, Novymonas esmeraldas: Genomic Perception of Its 'Candidatus Pandoraea novymonadis' Endosymbiont.</title>
        <authorList>
            <person name="Zakharova A."/>
            <person name="Saura A."/>
            <person name="Butenko A."/>
            <person name="Podesvova L."/>
            <person name="Warmusova S."/>
            <person name="Kostygov A.Y."/>
            <person name="Nenarokova A."/>
            <person name="Lukes J."/>
            <person name="Opperdoes F.R."/>
            <person name="Yurchenko V."/>
        </authorList>
    </citation>
    <scope>NUCLEOTIDE SEQUENCE [LARGE SCALE GENOMIC DNA]</scope>
    <source>
        <strain evidence="2 3">E262AT.01</strain>
    </source>
</reference>
<keyword evidence="3" id="KW-1185">Reference proteome</keyword>
<feature type="compositionally biased region" description="Polar residues" evidence="1">
    <location>
        <begin position="194"/>
        <end position="206"/>
    </location>
</feature>
<evidence type="ECO:0000313" key="2">
    <source>
        <dbReference type="EMBL" id="KAK7199771.1"/>
    </source>
</evidence>
<evidence type="ECO:0000313" key="3">
    <source>
        <dbReference type="Proteomes" id="UP001430356"/>
    </source>
</evidence>
<feature type="compositionally biased region" description="Polar residues" evidence="1">
    <location>
        <begin position="237"/>
        <end position="259"/>
    </location>
</feature>
<name>A0AAW0F1L7_9TRYP</name>
<evidence type="ECO:0000256" key="1">
    <source>
        <dbReference type="SAM" id="MobiDB-lite"/>
    </source>
</evidence>
<feature type="region of interest" description="Disordered" evidence="1">
    <location>
        <begin position="34"/>
        <end position="80"/>
    </location>
</feature>
<sequence>MSALLLDDDDDVCCTAASPLQPCPQPKVYSLLEDDEDEAQPNVELREPPRAVGSVSRLSGTAPPTAAASTEPQREALSPLSAAAVTTVTLSTRGGNGLAKMDALVFGMPRVAMTCGGAPGSRKRAAEDASRTGPARAPGVASCGGSTGGSSSTQPKIVSAARSLSSPALRQDRPSSTTSLDTALLTPQERATPATISPSRDLQQRGSPSASPAAQPPPPPPSSPPAVSRPSSESALVASSQEPVADTSVSAVPTQPAKTQMKLSDFFSKMACKR</sequence>
<feature type="compositionally biased region" description="Low complexity" evidence="1">
    <location>
        <begin position="225"/>
        <end position="235"/>
    </location>
</feature>
<proteinExistence type="predicted"/>
<feature type="region of interest" description="Disordered" evidence="1">
    <location>
        <begin position="116"/>
        <end position="259"/>
    </location>
</feature>
<feature type="compositionally biased region" description="Low complexity" evidence="1">
    <location>
        <begin position="149"/>
        <end position="186"/>
    </location>
</feature>
<protein>
    <submittedName>
        <fullName evidence="2">Uncharacterized protein</fullName>
    </submittedName>
</protein>
<dbReference type="Proteomes" id="UP001430356">
    <property type="component" value="Unassembled WGS sequence"/>
</dbReference>
<gene>
    <name evidence="2" type="ORF">NESM_000023400</name>
</gene>
<organism evidence="2 3">
    <name type="scientific">Novymonas esmeraldas</name>
    <dbReference type="NCBI Taxonomy" id="1808958"/>
    <lineage>
        <taxon>Eukaryota</taxon>
        <taxon>Discoba</taxon>
        <taxon>Euglenozoa</taxon>
        <taxon>Kinetoplastea</taxon>
        <taxon>Metakinetoplastina</taxon>
        <taxon>Trypanosomatida</taxon>
        <taxon>Trypanosomatidae</taxon>
        <taxon>Novymonas</taxon>
    </lineage>
</organism>
<feature type="compositionally biased region" description="Pro residues" evidence="1">
    <location>
        <begin position="214"/>
        <end position="224"/>
    </location>
</feature>
<dbReference type="AlphaFoldDB" id="A0AAW0F1L7"/>
<dbReference type="EMBL" id="JAECZO010000001">
    <property type="protein sequence ID" value="KAK7199771.1"/>
    <property type="molecule type" value="Genomic_DNA"/>
</dbReference>